<dbReference type="AlphaFoldDB" id="A0A4E0QY39"/>
<accession>A0A4E0QY39</accession>
<feature type="region of interest" description="Disordered" evidence="2">
    <location>
        <begin position="193"/>
        <end position="258"/>
    </location>
</feature>
<evidence type="ECO:0000259" key="3">
    <source>
        <dbReference type="PROSITE" id="PS50102"/>
    </source>
</evidence>
<keyword evidence="5" id="KW-1185">Reference proteome</keyword>
<name>A0A4E0QY39_FASHE</name>
<sequence length="799" mass="88836">MGNKKKKSIVDSKATLRKKDTSLKKLKKDKKNKKKHYAKKKLIAGLKGETKRKLEKTKENQLRKKKKIKLLKAEKVNEQTNSKPSNFGAVSSDSEPEPIEADWQLNDADDKLDSWQDGSTDSSRISEPDSDKVAYEMSTDLEESETDRDEVLDEAELNSLVVRNRKRGQNSSKEEISLDAESATAVLLGTTTEQKKVAVSGSKKKDKIPNKPSKQSPVAVLNSSRKKTKKLKSKTESAPSNPTTESVNSSSSPSCLSMSDTMGLVREIRHRATDLASRSLYISPVPPDCSLERLRQLSPDVVSCRLSYNPIKKNCRRYAFLEYRDNAAALAAQKSISGRLFAGQNVSAQPARAQLIPESAQGLDQVDRQQLFITGLHPTVTRADLRRVFPKAELDYPFHSAGFSLGYAIAKFVNESVAFESFVKSHQIPIRGCTIFINYVIRPPKLNRIINPVVQLSESKPAETELIISDQTASEEKNKSVSFCSHTVAAPDTDNNTRPIQSTAVRTTTTHDIPSALTKKSKVLIETIKDPGYSDEEENPADGTEYDTADMISMFRESDSLDGTFLRKRKDPLQNTSNILTSLFHSRKQSKTDSLPKGRNTENSQKLDSSESDDDEEEYVQSSGNDDSNEDDHTGDGYGAGDSDHCDENDEDRDEDEDSVSAVEDGESAETNDSDDEDDNEEEEEDEEPDDASADDQSGNASEELNSREETSVLFKRPLTASERASMHTKVESSDEEIDRTLRTVIQSRRTAMRALKTAGSKRPWLSASPGSQKRQKSGFIKSIKPFELPVPTKRRKKA</sequence>
<dbReference type="GO" id="GO:0003723">
    <property type="term" value="F:RNA binding"/>
    <property type="evidence" value="ECO:0007669"/>
    <property type="project" value="UniProtKB-UniRule"/>
</dbReference>
<feature type="compositionally biased region" description="Acidic residues" evidence="2">
    <location>
        <begin position="610"/>
        <end position="619"/>
    </location>
</feature>
<keyword evidence="1" id="KW-0694">RNA-binding</keyword>
<feature type="compositionally biased region" description="Acidic residues" evidence="2">
    <location>
        <begin position="645"/>
        <end position="694"/>
    </location>
</feature>
<dbReference type="Gene3D" id="3.30.70.330">
    <property type="match status" value="1"/>
</dbReference>
<dbReference type="PROSITE" id="PS50102">
    <property type="entry name" value="RRM"/>
    <property type="match status" value="1"/>
</dbReference>
<proteinExistence type="predicted"/>
<dbReference type="InterPro" id="IPR012677">
    <property type="entry name" value="Nucleotide-bd_a/b_plait_sf"/>
</dbReference>
<feature type="compositionally biased region" description="Basic residues" evidence="2">
    <location>
        <begin position="24"/>
        <end position="42"/>
    </location>
</feature>
<evidence type="ECO:0000256" key="1">
    <source>
        <dbReference type="PROSITE-ProRule" id="PRU00176"/>
    </source>
</evidence>
<organism evidence="4 5">
    <name type="scientific">Fasciola hepatica</name>
    <name type="common">Liver fluke</name>
    <dbReference type="NCBI Taxonomy" id="6192"/>
    <lineage>
        <taxon>Eukaryota</taxon>
        <taxon>Metazoa</taxon>
        <taxon>Spiralia</taxon>
        <taxon>Lophotrochozoa</taxon>
        <taxon>Platyhelminthes</taxon>
        <taxon>Trematoda</taxon>
        <taxon>Digenea</taxon>
        <taxon>Plagiorchiida</taxon>
        <taxon>Echinostomata</taxon>
        <taxon>Echinostomatoidea</taxon>
        <taxon>Fasciolidae</taxon>
        <taxon>Fasciola</taxon>
    </lineage>
</organism>
<feature type="region of interest" description="Disordered" evidence="2">
    <location>
        <begin position="1"/>
        <end position="181"/>
    </location>
</feature>
<dbReference type="InterPro" id="IPR035979">
    <property type="entry name" value="RBD_domain_sf"/>
</dbReference>
<protein>
    <recommendedName>
        <fullName evidence="3">RRM domain-containing protein</fullName>
    </recommendedName>
</protein>
<dbReference type="SUPFAM" id="SSF54928">
    <property type="entry name" value="RNA-binding domain, RBD"/>
    <property type="match status" value="1"/>
</dbReference>
<gene>
    <name evidence="4" type="ORF">D915_008720</name>
</gene>
<dbReference type="CDD" id="cd00590">
    <property type="entry name" value="RRM_SF"/>
    <property type="match status" value="2"/>
</dbReference>
<feature type="compositionally biased region" description="Basic and acidic residues" evidence="2">
    <location>
        <begin position="48"/>
        <end position="62"/>
    </location>
</feature>
<dbReference type="EMBL" id="JXXN02004830">
    <property type="protein sequence ID" value="THD20309.1"/>
    <property type="molecule type" value="Genomic_DNA"/>
</dbReference>
<evidence type="ECO:0000256" key="2">
    <source>
        <dbReference type="SAM" id="MobiDB-lite"/>
    </source>
</evidence>
<feature type="region of interest" description="Disordered" evidence="2">
    <location>
        <begin position="581"/>
        <end position="737"/>
    </location>
</feature>
<feature type="region of interest" description="Disordered" evidence="2">
    <location>
        <begin position="755"/>
        <end position="799"/>
    </location>
</feature>
<dbReference type="Pfam" id="PF00076">
    <property type="entry name" value="RRM_1"/>
    <property type="match status" value="1"/>
</dbReference>
<dbReference type="SMART" id="SM00360">
    <property type="entry name" value="RRM"/>
    <property type="match status" value="2"/>
</dbReference>
<feature type="compositionally biased region" description="Basic and acidic residues" evidence="2">
    <location>
        <begin position="590"/>
        <end position="600"/>
    </location>
</feature>
<comment type="caution">
    <text evidence="4">The sequence shown here is derived from an EMBL/GenBank/DDBJ whole genome shotgun (WGS) entry which is preliminary data.</text>
</comment>
<feature type="compositionally biased region" description="Acidic residues" evidence="2">
    <location>
        <begin position="533"/>
        <end position="548"/>
    </location>
</feature>
<feature type="region of interest" description="Disordered" evidence="2">
    <location>
        <begin position="529"/>
        <end position="548"/>
    </location>
</feature>
<dbReference type="Proteomes" id="UP000230066">
    <property type="component" value="Unassembled WGS sequence"/>
</dbReference>
<feature type="domain" description="RRM" evidence="3">
    <location>
        <begin position="278"/>
        <end position="353"/>
    </location>
</feature>
<reference evidence="4" key="1">
    <citation type="submission" date="2019-03" db="EMBL/GenBank/DDBJ databases">
        <title>Improved annotation for the trematode Fasciola hepatica.</title>
        <authorList>
            <person name="Choi Y.-J."/>
            <person name="Martin J."/>
            <person name="Mitreva M."/>
        </authorList>
    </citation>
    <scope>NUCLEOTIDE SEQUENCE [LARGE SCALE GENOMIC DNA]</scope>
</reference>
<feature type="compositionally biased region" description="Low complexity" evidence="2">
    <location>
        <begin position="236"/>
        <end position="258"/>
    </location>
</feature>
<feature type="compositionally biased region" description="Acidic residues" evidence="2">
    <location>
        <begin position="139"/>
        <end position="156"/>
    </location>
</feature>
<feature type="compositionally biased region" description="Polar residues" evidence="2">
    <location>
        <begin position="78"/>
        <end position="93"/>
    </location>
</feature>
<evidence type="ECO:0000313" key="5">
    <source>
        <dbReference type="Proteomes" id="UP000230066"/>
    </source>
</evidence>
<feature type="compositionally biased region" description="Basic and acidic residues" evidence="2">
    <location>
        <begin position="124"/>
        <end position="134"/>
    </location>
</feature>
<evidence type="ECO:0000313" key="4">
    <source>
        <dbReference type="EMBL" id="THD20309.1"/>
    </source>
</evidence>
<dbReference type="InterPro" id="IPR000504">
    <property type="entry name" value="RRM_dom"/>
</dbReference>